<evidence type="ECO:0000256" key="4">
    <source>
        <dbReference type="ARBA" id="ARBA00023159"/>
    </source>
</evidence>
<protein>
    <submittedName>
        <fullName evidence="5">Carbon storage regulator</fullName>
    </submittedName>
</protein>
<dbReference type="InterPro" id="IPR003751">
    <property type="entry name" value="CsrA"/>
</dbReference>
<keyword evidence="4" id="KW-0010">Activator</keyword>
<keyword evidence="2" id="KW-0810">Translation regulation</keyword>
<accession>A0AB73H1P8</accession>
<proteinExistence type="predicted"/>
<dbReference type="PANTHER" id="PTHR34984">
    <property type="entry name" value="CARBON STORAGE REGULATOR"/>
    <property type="match status" value="1"/>
</dbReference>
<dbReference type="InterPro" id="IPR036107">
    <property type="entry name" value="CsrA_sf"/>
</dbReference>
<reference evidence="5" key="1">
    <citation type="submission" date="2020-08" db="EMBL/GenBank/DDBJ databases">
        <title>Studying the diversity of plant-associated saprophytic bacteria and their role in host health and plant-pathogen interactions.</title>
        <authorList>
            <person name="Potnis N."/>
        </authorList>
    </citation>
    <scope>NUCLEOTIDE SEQUENCE</scope>
    <source>
        <strain evidence="5">F21</strain>
    </source>
</reference>
<evidence type="ECO:0000256" key="3">
    <source>
        <dbReference type="ARBA" id="ARBA00022884"/>
    </source>
</evidence>
<dbReference type="AlphaFoldDB" id="A0AB73H1P8"/>
<dbReference type="GO" id="GO:0006109">
    <property type="term" value="P:regulation of carbohydrate metabolic process"/>
    <property type="evidence" value="ECO:0007669"/>
    <property type="project" value="InterPro"/>
</dbReference>
<dbReference type="GO" id="GO:0005829">
    <property type="term" value="C:cytosol"/>
    <property type="evidence" value="ECO:0007669"/>
    <property type="project" value="TreeGrafter"/>
</dbReference>
<gene>
    <name evidence="5" type="ORF">FHR65_003875</name>
</gene>
<sequence length="116" mass="12598">MLILTRKERESIVIADTISVTVMKIRRGRATLTIAGLGAHEPGTYDLRVGAHLMVREHVTITVHGISDGQVKLDIVAPRAVPVHREEVAARIRAEMQVQVCSHRAQVGLPLAAAPV</sequence>
<dbReference type="GO" id="GO:0048027">
    <property type="term" value="F:mRNA 5'-UTR binding"/>
    <property type="evidence" value="ECO:0007669"/>
    <property type="project" value="TreeGrafter"/>
</dbReference>
<keyword evidence="3" id="KW-0694">RNA-binding</keyword>
<evidence type="ECO:0000256" key="1">
    <source>
        <dbReference type="ARBA" id="ARBA00022490"/>
    </source>
</evidence>
<keyword evidence="1" id="KW-0963">Cytoplasm</keyword>
<evidence type="ECO:0000256" key="2">
    <source>
        <dbReference type="ARBA" id="ARBA00022845"/>
    </source>
</evidence>
<dbReference type="SUPFAM" id="SSF117130">
    <property type="entry name" value="CsrA-like"/>
    <property type="match status" value="2"/>
</dbReference>
<name>A0AB73H1P8_9XANT</name>
<dbReference type="Proteomes" id="UP000528595">
    <property type="component" value="Unassembled WGS sequence"/>
</dbReference>
<dbReference type="GO" id="GO:0045947">
    <property type="term" value="P:negative regulation of translational initiation"/>
    <property type="evidence" value="ECO:0007669"/>
    <property type="project" value="TreeGrafter"/>
</dbReference>
<dbReference type="GO" id="GO:0006402">
    <property type="term" value="P:mRNA catabolic process"/>
    <property type="evidence" value="ECO:0007669"/>
    <property type="project" value="InterPro"/>
</dbReference>
<organism evidence="5">
    <name type="scientific">Xanthomonas arboricola</name>
    <dbReference type="NCBI Taxonomy" id="56448"/>
    <lineage>
        <taxon>Bacteria</taxon>
        <taxon>Pseudomonadati</taxon>
        <taxon>Pseudomonadota</taxon>
        <taxon>Gammaproteobacteria</taxon>
        <taxon>Lysobacterales</taxon>
        <taxon>Lysobacteraceae</taxon>
        <taxon>Xanthomonas</taxon>
    </lineage>
</organism>
<dbReference type="Pfam" id="PF02599">
    <property type="entry name" value="CsrA"/>
    <property type="match status" value="2"/>
</dbReference>
<dbReference type="RefSeq" id="WP_041854964.1">
    <property type="nucleotide sequence ID" value="NZ_JACIIQ010000021.1"/>
</dbReference>
<dbReference type="EMBL" id="JACIIQ010000021">
    <property type="protein sequence ID" value="MBB5672277.1"/>
    <property type="molecule type" value="Genomic_DNA"/>
</dbReference>
<evidence type="ECO:0000313" key="5">
    <source>
        <dbReference type="EMBL" id="MBB5672277.1"/>
    </source>
</evidence>
<dbReference type="Gene3D" id="2.60.40.4380">
    <property type="entry name" value="Translational regulator CsrA"/>
    <property type="match status" value="2"/>
</dbReference>
<comment type="caution">
    <text evidence="5">The sequence shown here is derived from an EMBL/GenBank/DDBJ whole genome shotgun (WGS) entry which is preliminary data.</text>
</comment>
<dbReference type="PANTHER" id="PTHR34984:SF1">
    <property type="entry name" value="CARBON STORAGE REGULATOR"/>
    <property type="match status" value="1"/>
</dbReference>